<reference evidence="2 3" key="1">
    <citation type="submission" date="2014-09" db="EMBL/GenBank/DDBJ databases">
        <title>Draft genome of Bradyrhizobium japonicum Is-34.</title>
        <authorList>
            <person name="Tsurumaru H."/>
            <person name="Yamakawa T."/>
            <person name="Hashimoto S."/>
            <person name="Okizaki K."/>
            <person name="Kanesaki Y."/>
            <person name="Yoshikawa H."/>
            <person name="Yajima S."/>
        </authorList>
    </citation>
    <scope>NUCLEOTIDE SEQUENCE [LARGE SCALE GENOMIC DNA]</scope>
    <source>
        <strain evidence="2 3">Is-34</strain>
    </source>
</reference>
<accession>A0A0A3XIZ4</accession>
<sequence>MSLRLIRFERTPRERGRQHGEIMRSEIATRAEVYLNRFRDFGIDLVAVQAEAKRWHSFLGQISANYVEELRGISEAANLPIETITMLNIRYEIGVRLLARTAIDLSNAIDGCTSAGLMPEATSQGAVVLAQTIDGPAPVSGTMFVGKIPEDQNSWLGVFEAGCVGPTAGLNEAGIGLVCNGLLTAIDGVGPMFPPYKVRTRAILETRRFDRAIQAIIRQDRNSSMNYLVGHSDGEIISIETSPNSKRYLFPENGVVTHANHFEPGGHIVSEFERFVPSSVYRSRRLERHLRSKLANIDVDHVWAGLRDHFSYPASICLHPEKDAPGAQSSTIVAIVMDLKRLVLFATDGPPCGAPVQTFDLAA</sequence>
<dbReference type="NCBIfam" id="NF040521">
    <property type="entry name" value="C45_proenzyme"/>
    <property type="match status" value="1"/>
</dbReference>
<feature type="domain" description="Peptidase C45 hydrolase" evidence="1">
    <location>
        <begin position="128"/>
        <end position="341"/>
    </location>
</feature>
<dbReference type="InterPro" id="IPR047801">
    <property type="entry name" value="Peptidase_C45"/>
</dbReference>
<dbReference type="Pfam" id="PF03417">
    <property type="entry name" value="AAT"/>
    <property type="match status" value="1"/>
</dbReference>
<dbReference type="EMBL" id="JRPN01000055">
    <property type="protein sequence ID" value="KGT73244.1"/>
    <property type="molecule type" value="Genomic_DNA"/>
</dbReference>
<organism evidence="2 3">
    <name type="scientific">Bradyrhizobium japonicum</name>
    <dbReference type="NCBI Taxonomy" id="375"/>
    <lineage>
        <taxon>Bacteria</taxon>
        <taxon>Pseudomonadati</taxon>
        <taxon>Pseudomonadota</taxon>
        <taxon>Alphaproteobacteria</taxon>
        <taxon>Hyphomicrobiales</taxon>
        <taxon>Nitrobacteraceae</taxon>
        <taxon>Bradyrhizobium</taxon>
    </lineage>
</organism>
<evidence type="ECO:0000313" key="2">
    <source>
        <dbReference type="EMBL" id="KGT73244.1"/>
    </source>
</evidence>
<protein>
    <recommendedName>
        <fullName evidence="1">Peptidase C45 hydrolase domain-containing protein</fullName>
    </recommendedName>
</protein>
<dbReference type="PANTHER" id="PTHR34180:SF1">
    <property type="entry name" value="BETA-ALANYL-DOPAMINE_CARCININE HYDROLASE"/>
    <property type="match status" value="1"/>
</dbReference>
<dbReference type="AlphaFoldDB" id="A0A0A3XIZ4"/>
<dbReference type="InterPro" id="IPR047794">
    <property type="entry name" value="C45_proenzyme-like"/>
</dbReference>
<dbReference type="RefSeq" id="WP_041960752.1">
    <property type="nucleotide sequence ID" value="NZ_JRPN01000055.1"/>
</dbReference>
<dbReference type="InterPro" id="IPR005079">
    <property type="entry name" value="Peptidase_C45_hydrolase"/>
</dbReference>
<evidence type="ECO:0000313" key="3">
    <source>
        <dbReference type="Proteomes" id="UP000030377"/>
    </source>
</evidence>
<comment type="caution">
    <text evidence="2">The sequence shown here is derived from an EMBL/GenBank/DDBJ whole genome shotgun (WGS) entry which is preliminary data.</text>
</comment>
<evidence type="ECO:0000259" key="1">
    <source>
        <dbReference type="Pfam" id="PF03417"/>
    </source>
</evidence>
<dbReference type="Gene3D" id="1.10.10.2120">
    <property type="match status" value="1"/>
</dbReference>
<dbReference type="PANTHER" id="PTHR34180">
    <property type="entry name" value="PEPTIDASE C45"/>
    <property type="match status" value="1"/>
</dbReference>
<name>A0A0A3XIZ4_BRAJP</name>
<dbReference type="Gene3D" id="3.60.60.10">
    <property type="entry name" value="Penicillin V Acylase, Chain A"/>
    <property type="match status" value="1"/>
</dbReference>
<dbReference type="Proteomes" id="UP000030377">
    <property type="component" value="Unassembled WGS sequence"/>
</dbReference>
<proteinExistence type="predicted"/>
<gene>
    <name evidence="2" type="ORF">MA20_45415</name>
</gene>